<dbReference type="Gene3D" id="3.40.50.300">
    <property type="entry name" value="P-loop containing nucleotide triphosphate hydrolases"/>
    <property type="match status" value="1"/>
</dbReference>
<sequence length="235" mass="26928">MSRAQKAELLALLEERERRLSGRLIDDLFPDDGPYRRELYERHMEFFRAGAEHRERLLLAGNRVGKSIAGGYEMALHLTGEYPDWWEGRRFDEPIRALAAGDTSQTTRDIIQHKLLGGLWDTPEWGTGIIPRDALEKPTTSRGIANAYEEITVRHKTGGRSVLALRSYDQGRRIFQGVELDVVWLDEEVPRDVYEEALVRTMTTQGVVYMTFTPLQGLTPLVVDFLETRSQQEPV</sequence>
<comment type="caution">
    <text evidence="1">The sequence shown here is derived from an EMBL/GenBank/DDBJ whole genome shotgun (WGS) entry which is preliminary data.</text>
</comment>
<dbReference type="Proteomes" id="UP001556653">
    <property type="component" value="Unassembled WGS sequence"/>
</dbReference>
<reference evidence="1 2" key="1">
    <citation type="submission" date="2024-02" db="EMBL/GenBank/DDBJ databases">
        <title>New especies of Spiribacter isolated from saline water.</title>
        <authorList>
            <person name="Leon M.J."/>
            <person name="De La Haba R."/>
            <person name="Sanchez-Porro C."/>
            <person name="Ventosa A."/>
        </authorList>
    </citation>
    <scope>NUCLEOTIDE SEQUENCE [LARGE SCALE GENOMIC DNA]</scope>
    <source>
        <strain evidence="2">ag22IC4-227</strain>
    </source>
</reference>
<proteinExistence type="predicted"/>
<dbReference type="InterPro" id="IPR027417">
    <property type="entry name" value="P-loop_NTPase"/>
</dbReference>
<gene>
    <name evidence="1" type="ORF">V6X64_02485</name>
</gene>
<dbReference type="EMBL" id="JBAKFJ010000001">
    <property type="protein sequence ID" value="MEX0385861.1"/>
    <property type="molecule type" value="Genomic_DNA"/>
</dbReference>
<evidence type="ECO:0000313" key="2">
    <source>
        <dbReference type="Proteomes" id="UP001556653"/>
    </source>
</evidence>
<evidence type="ECO:0000313" key="1">
    <source>
        <dbReference type="EMBL" id="MEX0385861.1"/>
    </source>
</evidence>
<dbReference type="Pfam" id="PF03237">
    <property type="entry name" value="Terminase_6N"/>
    <property type="match status" value="1"/>
</dbReference>
<organism evidence="1 2">
    <name type="scientific">Spiribacter onubensis</name>
    <dbReference type="NCBI Taxonomy" id="3122420"/>
    <lineage>
        <taxon>Bacteria</taxon>
        <taxon>Pseudomonadati</taxon>
        <taxon>Pseudomonadota</taxon>
        <taxon>Gammaproteobacteria</taxon>
        <taxon>Chromatiales</taxon>
        <taxon>Ectothiorhodospiraceae</taxon>
        <taxon>Spiribacter</taxon>
    </lineage>
</organism>
<name>A0ABV3S6V6_9GAMM</name>
<protein>
    <submittedName>
        <fullName evidence="1">Terminase family protein</fullName>
    </submittedName>
</protein>
<accession>A0ABV3S6V6</accession>
<keyword evidence="2" id="KW-1185">Reference proteome</keyword>